<feature type="transmembrane region" description="Helical" evidence="7">
    <location>
        <begin position="38"/>
        <end position="59"/>
    </location>
</feature>
<feature type="domain" description="ABC transmembrane type-1" evidence="8">
    <location>
        <begin position="124"/>
        <end position="330"/>
    </location>
</feature>
<dbReference type="PANTHER" id="PTHR43163:SF6">
    <property type="entry name" value="DIPEPTIDE TRANSPORT SYSTEM PERMEASE PROTEIN DPPB-RELATED"/>
    <property type="match status" value="1"/>
</dbReference>
<evidence type="ECO:0000256" key="6">
    <source>
        <dbReference type="ARBA" id="ARBA00023136"/>
    </source>
</evidence>
<dbReference type="PANTHER" id="PTHR43163">
    <property type="entry name" value="DIPEPTIDE TRANSPORT SYSTEM PERMEASE PROTEIN DPPB-RELATED"/>
    <property type="match status" value="1"/>
</dbReference>
<dbReference type="InterPro" id="IPR035906">
    <property type="entry name" value="MetI-like_sf"/>
</dbReference>
<comment type="subcellular location">
    <subcellularLocation>
        <location evidence="1 7">Cell membrane</location>
        <topology evidence="1 7">Multi-pass membrane protein</topology>
    </subcellularLocation>
</comment>
<dbReference type="Pfam" id="PF19300">
    <property type="entry name" value="BPD_transp_1_N"/>
    <property type="match status" value="1"/>
</dbReference>
<dbReference type="CDD" id="cd06261">
    <property type="entry name" value="TM_PBP2"/>
    <property type="match status" value="1"/>
</dbReference>
<keyword evidence="5 7" id="KW-1133">Transmembrane helix</keyword>
<accession>A0ABZ0WM19</accession>
<evidence type="ECO:0000256" key="4">
    <source>
        <dbReference type="ARBA" id="ARBA00022692"/>
    </source>
</evidence>
<evidence type="ECO:0000256" key="1">
    <source>
        <dbReference type="ARBA" id="ARBA00004651"/>
    </source>
</evidence>
<proteinExistence type="inferred from homology"/>
<feature type="transmembrane region" description="Helical" evidence="7">
    <location>
        <begin position="260"/>
        <end position="291"/>
    </location>
</feature>
<dbReference type="PROSITE" id="PS50928">
    <property type="entry name" value="ABC_TM1"/>
    <property type="match status" value="1"/>
</dbReference>
<dbReference type="Proteomes" id="UP001325479">
    <property type="component" value="Chromosome"/>
</dbReference>
<reference evidence="9 10" key="1">
    <citation type="submission" date="2023-12" db="EMBL/GenBank/DDBJ databases">
        <title>Genome sequencing and assembly of bacterial species from a model synthetic community.</title>
        <authorList>
            <person name="Hogle S.L."/>
        </authorList>
    </citation>
    <scope>NUCLEOTIDE SEQUENCE [LARGE SCALE GENOMIC DNA]</scope>
    <source>
        <strain evidence="9 10">HAMBI 2494</strain>
    </source>
</reference>
<protein>
    <submittedName>
        <fullName evidence="9">ABC transporter permease</fullName>
    </submittedName>
</protein>
<dbReference type="Gene3D" id="1.10.3720.10">
    <property type="entry name" value="MetI-like"/>
    <property type="match status" value="1"/>
</dbReference>
<evidence type="ECO:0000256" key="3">
    <source>
        <dbReference type="ARBA" id="ARBA00022475"/>
    </source>
</evidence>
<evidence type="ECO:0000256" key="7">
    <source>
        <dbReference type="RuleBase" id="RU363032"/>
    </source>
</evidence>
<keyword evidence="6 7" id="KW-0472">Membrane</keyword>
<comment type="similarity">
    <text evidence="7">Belongs to the binding-protein-dependent transport system permease family.</text>
</comment>
<dbReference type="Pfam" id="PF00528">
    <property type="entry name" value="BPD_transp_1"/>
    <property type="match status" value="1"/>
</dbReference>
<evidence type="ECO:0000256" key="5">
    <source>
        <dbReference type="ARBA" id="ARBA00022989"/>
    </source>
</evidence>
<evidence type="ECO:0000313" key="10">
    <source>
        <dbReference type="Proteomes" id="UP001325479"/>
    </source>
</evidence>
<dbReference type="InterPro" id="IPR000515">
    <property type="entry name" value="MetI-like"/>
</dbReference>
<keyword evidence="2 7" id="KW-0813">Transport</keyword>
<feature type="transmembrane region" description="Helical" evidence="7">
    <location>
        <begin position="211"/>
        <end position="239"/>
    </location>
</feature>
<sequence length="345" mass="36442">MVRELNARAAGDVRSWQSASPRAWQRMRLLIAFVLRRLAHAALTLFAAATLIFAATSLLPGNIAATILGQSATPSAVQSLEHELALDRPLAQRYGDWLGALLHGDAGRSFTTRTPVMQSVLPRLANTLLLAGAAAALALPLALAAGVAAALNRDGLLDRALLALMRVSVALPEFFTGYLLILLFAVAHAWLPSSAANFGADGPARENLAALALPCATLALAVIGHMASMIRAALIDVLAQPYIEMARLKGLGTARIVWRHALPCAVAPIANIVALNLAWLTVGAVVVETIFVWPGLGQYMVDSVSKRDIPAVQACGIAFAAIYAGLNLAADLVAMLFDPRLRPHR</sequence>
<dbReference type="InterPro" id="IPR045621">
    <property type="entry name" value="BPD_transp_1_N"/>
</dbReference>
<keyword evidence="4 7" id="KW-0812">Transmembrane</keyword>
<keyword evidence="3" id="KW-1003">Cell membrane</keyword>
<organism evidence="9 10">
    <name type="scientific">Paraburkholderia kururiensis</name>
    <dbReference type="NCBI Taxonomy" id="984307"/>
    <lineage>
        <taxon>Bacteria</taxon>
        <taxon>Pseudomonadati</taxon>
        <taxon>Pseudomonadota</taxon>
        <taxon>Betaproteobacteria</taxon>
        <taxon>Burkholderiales</taxon>
        <taxon>Burkholderiaceae</taxon>
        <taxon>Paraburkholderia</taxon>
    </lineage>
</organism>
<keyword evidence="10" id="KW-1185">Reference proteome</keyword>
<name>A0ABZ0WM19_9BURK</name>
<evidence type="ECO:0000256" key="2">
    <source>
        <dbReference type="ARBA" id="ARBA00022448"/>
    </source>
</evidence>
<feature type="transmembrane region" description="Helical" evidence="7">
    <location>
        <begin position="128"/>
        <end position="151"/>
    </location>
</feature>
<feature type="transmembrane region" description="Helical" evidence="7">
    <location>
        <begin position="163"/>
        <end position="191"/>
    </location>
</feature>
<evidence type="ECO:0000313" key="9">
    <source>
        <dbReference type="EMBL" id="WQD78401.1"/>
    </source>
</evidence>
<gene>
    <name evidence="9" type="ORF">U0042_01405</name>
</gene>
<evidence type="ECO:0000259" key="8">
    <source>
        <dbReference type="PROSITE" id="PS50928"/>
    </source>
</evidence>
<dbReference type="EMBL" id="CP139965">
    <property type="protein sequence ID" value="WQD78401.1"/>
    <property type="molecule type" value="Genomic_DNA"/>
</dbReference>
<dbReference type="SUPFAM" id="SSF161098">
    <property type="entry name" value="MetI-like"/>
    <property type="match status" value="1"/>
</dbReference>
<feature type="transmembrane region" description="Helical" evidence="7">
    <location>
        <begin position="311"/>
        <end position="337"/>
    </location>
</feature>
<dbReference type="RefSeq" id="WP_232833243.1">
    <property type="nucleotide sequence ID" value="NZ_CP139965.1"/>
</dbReference>